<dbReference type="Proteomes" id="UP000309340">
    <property type="component" value="Unassembled WGS sequence"/>
</dbReference>
<dbReference type="EMBL" id="NAJQ01000019">
    <property type="protein sequence ID" value="TKA82993.1"/>
    <property type="molecule type" value="Genomic_DNA"/>
</dbReference>
<evidence type="ECO:0000313" key="2">
    <source>
        <dbReference type="Proteomes" id="UP000309340"/>
    </source>
</evidence>
<proteinExistence type="predicted"/>
<name>A0A4U0Y471_9PEZI</name>
<dbReference type="AlphaFoldDB" id="A0A4U0Y471"/>
<dbReference type="PANTHER" id="PTHR38790:SF4">
    <property type="entry name" value="2EXR DOMAIN-CONTAINING PROTEIN"/>
    <property type="match status" value="1"/>
</dbReference>
<keyword evidence="2" id="KW-1185">Reference proteome</keyword>
<organism evidence="1 2">
    <name type="scientific">Friedmanniomyces simplex</name>
    <dbReference type="NCBI Taxonomy" id="329884"/>
    <lineage>
        <taxon>Eukaryota</taxon>
        <taxon>Fungi</taxon>
        <taxon>Dikarya</taxon>
        <taxon>Ascomycota</taxon>
        <taxon>Pezizomycotina</taxon>
        <taxon>Dothideomycetes</taxon>
        <taxon>Dothideomycetidae</taxon>
        <taxon>Mycosphaerellales</taxon>
        <taxon>Teratosphaeriaceae</taxon>
        <taxon>Friedmanniomyces</taxon>
    </lineage>
</organism>
<protein>
    <submittedName>
        <fullName evidence="1">Uncharacterized protein</fullName>
    </submittedName>
</protein>
<sequence length="326" mass="37257">MVAVQEDRTAALASKPSRLTLKVHKPVMADSLDSPPALLLLPRELQEQILFYLLRQGDRIPMEPETVSSKRLTLNREVELLNNPNWKPPKKKHFPAVLLVQPELYLSGVRTFWRGNTFVFGDCDELRSFMDVARPEAVSSITSIALGDDYHWEGKSGNMSDRVCRWHGIRNWSRPDWPPSLRILAKLPQLRRLEVYVGTLGTPSLIFAYGSKRNDPENAPMPCPLRLCDQLLLSIPRHVLDNLLALTLHYFIPYYTIGEDTAEVLQYVKDLHAGVLQDPPCPPTSTDSEQSWLYQRWSEPSTTMYWHGSVPQGEMARLKQLMSEVE</sequence>
<reference evidence="1 2" key="1">
    <citation type="submission" date="2017-03" db="EMBL/GenBank/DDBJ databases">
        <title>Genomes of endolithic fungi from Antarctica.</title>
        <authorList>
            <person name="Coleine C."/>
            <person name="Masonjones S."/>
            <person name="Stajich J.E."/>
        </authorList>
    </citation>
    <scope>NUCLEOTIDE SEQUENCE [LARGE SCALE GENOMIC DNA]</scope>
    <source>
        <strain evidence="1 2">CCFEE 5184</strain>
    </source>
</reference>
<dbReference type="OrthoDB" id="10292312at2759"/>
<comment type="caution">
    <text evidence="1">The sequence shown here is derived from an EMBL/GenBank/DDBJ whole genome shotgun (WGS) entry which is preliminary data.</text>
</comment>
<dbReference type="PANTHER" id="PTHR38790">
    <property type="entry name" value="2EXR DOMAIN-CONTAINING PROTEIN-RELATED"/>
    <property type="match status" value="1"/>
</dbReference>
<evidence type="ECO:0000313" key="1">
    <source>
        <dbReference type="EMBL" id="TKA82993.1"/>
    </source>
</evidence>
<accession>A0A4U0Y471</accession>
<gene>
    <name evidence="1" type="ORF">B0A55_04662</name>
</gene>